<organism evidence="3 4">
    <name type="scientific">Xanthobacter flavus</name>
    <dbReference type="NCBI Taxonomy" id="281"/>
    <lineage>
        <taxon>Bacteria</taxon>
        <taxon>Pseudomonadati</taxon>
        <taxon>Pseudomonadota</taxon>
        <taxon>Alphaproteobacteria</taxon>
        <taxon>Hyphomicrobiales</taxon>
        <taxon>Xanthobacteraceae</taxon>
        <taxon>Xanthobacter</taxon>
    </lineage>
</organism>
<dbReference type="EMBL" id="JAVDPY010000008">
    <property type="protein sequence ID" value="MDR6335695.1"/>
    <property type="molecule type" value="Genomic_DNA"/>
</dbReference>
<keyword evidence="4" id="KW-1185">Reference proteome</keyword>
<keyword evidence="2" id="KW-1133">Transmembrane helix</keyword>
<evidence type="ECO:0000256" key="2">
    <source>
        <dbReference type="SAM" id="Phobius"/>
    </source>
</evidence>
<evidence type="ECO:0000256" key="1">
    <source>
        <dbReference type="SAM" id="MobiDB-lite"/>
    </source>
</evidence>
<accession>A0ABU1KM50</accession>
<dbReference type="Gene3D" id="3.40.50.300">
    <property type="entry name" value="P-loop containing nucleotide triphosphate hydrolases"/>
    <property type="match status" value="1"/>
</dbReference>
<keyword evidence="2" id="KW-0472">Membrane</keyword>
<comment type="caution">
    <text evidence="3">The sequence shown here is derived from an EMBL/GenBank/DDBJ whole genome shotgun (WGS) entry which is preliminary data.</text>
</comment>
<proteinExistence type="predicted"/>
<dbReference type="GeneID" id="95765076"/>
<evidence type="ECO:0000313" key="4">
    <source>
        <dbReference type="Proteomes" id="UP001245370"/>
    </source>
</evidence>
<dbReference type="InterPro" id="IPR050445">
    <property type="entry name" value="Bact_polysacc_biosynth/exp"/>
</dbReference>
<dbReference type="PANTHER" id="PTHR32309">
    <property type="entry name" value="TYROSINE-PROTEIN KINASE"/>
    <property type="match status" value="1"/>
</dbReference>
<dbReference type="PANTHER" id="PTHR32309:SF13">
    <property type="entry name" value="FERRIC ENTEROBACTIN TRANSPORT PROTEIN FEPE"/>
    <property type="match status" value="1"/>
</dbReference>
<gene>
    <name evidence="3" type="ORF">GGQ86_004191</name>
</gene>
<name>A0ABU1KM50_XANFL</name>
<feature type="region of interest" description="Disordered" evidence="1">
    <location>
        <begin position="1"/>
        <end position="41"/>
    </location>
</feature>
<keyword evidence="2" id="KW-0812">Transmembrane</keyword>
<dbReference type="Proteomes" id="UP001245370">
    <property type="component" value="Unassembled WGS sequence"/>
</dbReference>
<feature type="compositionally biased region" description="Polar residues" evidence="1">
    <location>
        <begin position="32"/>
        <end position="41"/>
    </location>
</feature>
<sequence>MRTARIPASGGEPARRTAGAVGSSGGRMSMPNAAQPNATEAMQATEPAPLGFTVRDFLIATFYHIRLVLVFAVIPLVIAIGAALTSKTEYTANSLLLVIVTREVNSQNVTDSGPSVMTIEGLKQVESEVQVIESADVARATIEQIGIDRLYPPGRLAALTDLFGTSEDRMDKAVARFQASVRANVVSGSNVIQVSYTNSDRAVAVEATDALVRNYLSYRRKVLENPTAKILKLEVERFRNDLATVDRDIENLKAKAGIIDFNQDAVLAANQVDSILQRRRQVAEREVAVTAQIGEAERQLAALPDSVFDFAETTDALPGDEDANTLTKLLVSRDRIAAQYAPGSQLLREIDKQITTVRARIKARQDRRYSTDRAVRNPQVNYVQNMLLSLKVEKDSLARQQVELVEQQRVAEQRLSLLRNAETPLIELNRRRDSLGEGFREYQRRAVAASIEETAALSRQSAVRVVQEAGGAVVKRSLVLPLLAAGVFAGLLFGGAAGAVASALRTSYITPGEVERSLSLPVIATLDADSEPDEFGADAAISTSATLLLDTRIDDAPVRTVHLLTPDGDDSLTHYARLLAEELAGQRQKRTLLIDLATPSPYPLTAGVMEVRGGISVTGTPVPNLWALADIEKSPLLDIRLPLAEGERLMAELETAFDFIIVCSSLQGASIITQRFCQLADGNIIAVQAETTRQPSALHLRDLVVESGGVLLGLVFLNRRYYLPHWLYRRA</sequence>
<protein>
    <submittedName>
        <fullName evidence="3">Uncharacterized protein involved in exopolysaccharide biosynthesis</fullName>
    </submittedName>
</protein>
<evidence type="ECO:0000313" key="3">
    <source>
        <dbReference type="EMBL" id="MDR6335695.1"/>
    </source>
</evidence>
<dbReference type="InterPro" id="IPR027417">
    <property type="entry name" value="P-loop_NTPase"/>
</dbReference>
<dbReference type="RefSeq" id="WP_281809379.1">
    <property type="nucleotide sequence ID" value="NZ_BSDO01000008.1"/>
</dbReference>
<reference evidence="3 4" key="1">
    <citation type="submission" date="2023-07" db="EMBL/GenBank/DDBJ databases">
        <title>Genomic Encyclopedia of Type Strains, Phase IV (KMG-IV): sequencing the most valuable type-strain genomes for metagenomic binning, comparative biology and taxonomic classification.</title>
        <authorList>
            <person name="Goeker M."/>
        </authorList>
    </citation>
    <scope>NUCLEOTIDE SEQUENCE [LARGE SCALE GENOMIC DNA]</scope>
    <source>
        <strain evidence="3 4">DSM 338</strain>
    </source>
</reference>
<feature type="transmembrane region" description="Helical" evidence="2">
    <location>
        <begin position="65"/>
        <end position="84"/>
    </location>
</feature>